<accession>A0A7I7SD29</accession>
<evidence type="ECO:0000256" key="2">
    <source>
        <dbReference type="ARBA" id="ARBA00023136"/>
    </source>
</evidence>
<gene>
    <name evidence="3" type="ORF">B8W67_04700</name>
</gene>
<dbReference type="AlphaFoldDB" id="A0A7I7SD29"/>
<proteinExistence type="predicted"/>
<keyword evidence="4" id="KW-1185">Reference proteome</keyword>
<sequence length="197" mass="20952">MTAVVDHSTDEETETEPLDAAPSSRRRVGLPRRARKWLVGAGAAVFVVGAGFQSWLLIDQHRDRAAGRAALFAAESYAVTLTTADPASIDDQIHAVVDGSTGDFRDRYTKNSADLRAMLLASKVSTTGSVVDSAVKSADSRHATVLLLVRQSFTTPAMEDEPVGASTDVTGMTMLLDHVDGRWLVSEIRATAGGITP</sequence>
<dbReference type="EMBL" id="NCXO01000007">
    <property type="protein sequence ID" value="OSC34828.1"/>
    <property type="molecule type" value="Genomic_DNA"/>
</dbReference>
<comment type="subcellular location">
    <subcellularLocation>
        <location evidence="1">Membrane</location>
    </subcellularLocation>
</comment>
<name>A0A7I7SD29_9MYCO</name>
<dbReference type="Proteomes" id="UP000193577">
    <property type="component" value="Unassembled WGS sequence"/>
</dbReference>
<dbReference type="OrthoDB" id="5188486at2"/>
<keyword evidence="2" id="KW-0472">Membrane</keyword>
<dbReference type="RefSeq" id="WP_085302474.1">
    <property type="nucleotide sequence ID" value="NZ_AP022594.1"/>
</dbReference>
<dbReference type="GO" id="GO:0016020">
    <property type="term" value="C:membrane"/>
    <property type="evidence" value="ECO:0007669"/>
    <property type="project" value="UniProtKB-SubCell"/>
</dbReference>
<dbReference type="PANTHER" id="PTHR37042">
    <property type="entry name" value="OUTER MEMBRANE PROTEIN RV1973"/>
    <property type="match status" value="1"/>
</dbReference>
<evidence type="ECO:0000313" key="4">
    <source>
        <dbReference type="Proteomes" id="UP000193577"/>
    </source>
</evidence>
<evidence type="ECO:0000313" key="3">
    <source>
        <dbReference type="EMBL" id="OSC34828.1"/>
    </source>
</evidence>
<dbReference type="PANTHER" id="PTHR37042:SF4">
    <property type="entry name" value="OUTER MEMBRANE PROTEIN RV1973"/>
    <property type="match status" value="1"/>
</dbReference>
<reference evidence="3 4" key="1">
    <citation type="submission" date="2017-04" db="EMBL/GenBank/DDBJ databases">
        <title>The new phylogeny of genus Mycobacterium.</title>
        <authorList>
            <person name="Tortoli E."/>
            <person name="Trovato A."/>
            <person name="Cirillo D.M."/>
        </authorList>
    </citation>
    <scope>NUCLEOTIDE SEQUENCE [LARGE SCALE GENOMIC DNA]</scope>
    <source>
        <strain evidence="3 4">KCTC 19819</strain>
    </source>
</reference>
<protein>
    <submittedName>
        <fullName evidence="3">Uncharacterized protein</fullName>
    </submittedName>
</protein>
<comment type="caution">
    <text evidence="3">The sequence shown here is derived from an EMBL/GenBank/DDBJ whole genome shotgun (WGS) entry which is preliminary data.</text>
</comment>
<organism evidence="3 4">
    <name type="scientific">Mycolicibacillus koreensis</name>
    <dbReference type="NCBI Taxonomy" id="1069220"/>
    <lineage>
        <taxon>Bacteria</taxon>
        <taxon>Bacillati</taxon>
        <taxon>Actinomycetota</taxon>
        <taxon>Actinomycetes</taxon>
        <taxon>Mycobacteriales</taxon>
        <taxon>Mycobacteriaceae</taxon>
        <taxon>Mycolicibacillus</taxon>
    </lineage>
</organism>
<evidence type="ECO:0000256" key="1">
    <source>
        <dbReference type="ARBA" id="ARBA00004370"/>
    </source>
</evidence>